<gene>
    <name evidence="2" type="ORF">SDRG_03906</name>
</gene>
<reference evidence="2 3" key="1">
    <citation type="submission" date="2012-04" db="EMBL/GenBank/DDBJ databases">
        <title>The Genome Sequence of Saprolegnia declina VS20.</title>
        <authorList>
            <consortium name="The Broad Institute Genome Sequencing Platform"/>
            <person name="Russ C."/>
            <person name="Nusbaum C."/>
            <person name="Tyler B."/>
            <person name="van West P."/>
            <person name="Dieguez-Uribeondo J."/>
            <person name="de Bruijn I."/>
            <person name="Tripathy S."/>
            <person name="Jiang R."/>
            <person name="Young S.K."/>
            <person name="Zeng Q."/>
            <person name="Gargeya S."/>
            <person name="Fitzgerald M."/>
            <person name="Haas B."/>
            <person name="Abouelleil A."/>
            <person name="Alvarado L."/>
            <person name="Arachchi H.M."/>
            <person name="Berlin A."/>
            <person name="Chapman S.B."/>
            <person name="Goldberg J."/>
            <person name="Griggs A."/>
            <person name="Gujja S."/>
            <person name="Hansen M."/>
            <person name="Howarth C."/>
            <person name="Imamovic A."/>
            <person name="Larimer J."/>
            <person name="McCowen C."/>
            <person name="Montmayeur A."/>
            <person name="Murphy C."/>
            <person name="Neiman D."/>
            <person name="Pearson M."/>
            <person name="Priest M."/>
            <person name="Roberts A."/>
            <person name="Saif S."/>
            <person name="Shea T."/>
            <person name="Sisk P."/>
            <person name="Sykes S."/>
            <person name="Wortman J."/>
            <person name="Nusbaum C."/>
            <person name="Birren B."/>
        </authorList>
    </citation>
    <scope>NUCLEOTIDE SEQUENCE [LARGE SCALE GENOMIC DNA]</scope>
    <source>
        <strain evidence="2 3">VS20</strain>
    </source>
</reference>
<dbReference type="GeneID" id="19944633"/>
<dbReference type="RefSeq" id="XP_008607775.1">
    <property type="nucleotide sequence ID" value="XM_008609553.1"/>
</dbReference>
<protein>
    <submittedName>
        <fullName evidence="2">Uncharacterized protein</fullName>
    </submittedName>
</protein>
<keyword evidence="1" id="KW-0812">Transmembrane</keyword>
<dbReference type="OMA" id="HRDSMHH"/>
<dbReference type="OrthoDB" id="10349425at2759"/>
<dbReference type="InParanoid" id="T0QWC2"/>
<feature type="transmembrane region" description="Helical" evidence="1">
    <location>
        <begin position="46"/>
        <end position="65"/>
    </location>
</feature>
<sequence length="119" mass="13371">MDKASIQYACIPAQYLGTGAVETANCVQADKFKRRLHRDSMHHADYYGRHVNCYMMTCLFAMYASLSDATWVSYVQVGVLLIVLVHAACGALHGFAQKRAAYQWEQCRVMNSGQKSKTL</sequence>
<evidence type="ECO:0000313" key="3">
    <source>
        <dbReference type="Proteomes" id="UP000030762"/>
    </source>
</evidence>
<dbReference type="AlphaFoldDB" id="T0QWC2"/>
<accession>T0QWC2</accession>
<evidence type="ECO:0000313" key="2">
    <source>
        <dbReference type="EMBL" id="EQC38951.1"/>
    </source>
</evidence>
<keyword evidence="1" id="KW-1133">Transmembrane helix</keyword>
<keyword evidence="1" id="KW-0472">Membrane</keyword>
<feature type="transmembrane region" description="Helical" evidence="1">
    <location>
        <begin position="71"/>
        <end position="96"/>
    </location>
</feature>
<dbReference type="Proteomes" id="UP000030762">
    <property type="component" value="Unassembled WGS sequence"/>
</dbReference>
<proteinExistence type="predicted"/>
<dbReference type="VEuPathDB" id="FungiDB:SDRG_03906"/>
<name>T0QWC2_SAPDV</name>
<organism evidence="2 3">
    <name type="scientific">Saprolegnia diclina (strain VS20)</name>
    <dbReference type="NCBI Taxonomy" id="1156394"/>
    <lineage>
        <taxon>Eukaryota</taxon>
        <taxon>Sar</taxon>
        <taxon>Stramenopiles</taxon>
        <taxon>Oomycota</taxon>
        <taxon>Saprolegniomycetes</taxon>
        <taxon>Saprolegniales</taxon>
        <taxon>Saprolegniaceae</taxon>
        <taxon>Saprolegnia</taxon>
    </lineage>
</organism>
<evidence type="ECO:0000256" key="1">
    <source>
        <dbReference type="SAM" id="Phobius"/>
    </source>
</evidence>
<keyword evidence="3" id="KW-1185">Reference proteome</keyword>
<dbReference type="EMBL" id="JH767140">
    <property type="protein sequence ID" value="EQC38951.1"/>
    <property type="molecule type" value="Genomic_DNA"/>
</dbReference>